<dbReference type="InterPro" id="IPR012074">
    <property type="entry name" value="GAF_ANTAR"/>
</dbReference>
<dbReference type="InterPro" id="IPR029016">
    <property type="entry name" value="GAF-like_dom_sf"/>
</dbReference>
<dbReference type="RefSeq" id="WP_009947833.1">
    <property type="nucleotide sequence ID" value="NZ_BAAAGS010000041.1"/>
</dbReference>
<accession>A0ABN1DKP1</accession>
<dbReference type="Gene3D" id="3.30.450.40">
    <property type="match status" value="1"/>
</dbReference>
<dbReference type="PIRSF" id="PIRSF036625">
    <property type="entry name" value="GAF_ANTAR"/>
    <property type="match status" value="1"/>
</dbReference>
<evidence type="ECO:0000313" key="7">
    <source>
        <dbReference type="Proteomes" id="UP001500729"/>
    </source>
</evidence>
<dbReference type="InterPro" id="IPR005561">
    <property type="entry name" value="ANTAR"/>
</dbReference>
<dbReference type="Pfam" id="PF03861">
    <property type="entry name" value="ANTAR"/>
    <property type="match status" value="1"/>
</dbReference>
<keyword evidence="1" id="KW-0808">Transferase</keyword>
<evidence type="ECO:0000256" key="3">
    <source>
        <dbReference type="ARBA" id="ARBA00023015"/>
    </source>
</evidence>
<dbReference type="InterPro" id="IPR011006">
    <property type="entry name" value="CheY-like_superfamily"/>
</dbReference>
<evidence type="ECO:0000256" key="4">
    <source>
        <dbReference type="ARBA" id="ARBA00023163"/>
    </source>
</evidence>
<dbReference type="Gene3D" id="1.10.10.10">
    <property type="entry name" value="Winged helix-like DNA-binding domain superfamily/Winged helix DNA-binding domain"/>
    <property type="match status" value="1"/>
</dbReference>
<proteinExistence type="predicted"/>
<dbReference type="Proteomes" id="UP001500729">
    <property type="component" value="Unassembled WGS sequence"/>
</dbReference>
<keyword evidence="4" id="KW-0804">Transcription</keyword>
<dbReference type="EMBL" id="BAAAGS010000041">
    <property type="protein sequence ID" value="GAA0546096.1"/>
    <property type="molecule type" value="Genomic_DNA"/>
</dbReference>
<reference evidence="6 7" key="1">
    <citation type="journal article" date="2019" name="Int. J. Syst. Evol. Microbiol.">
        <title>The Global Catalogue of Microorganisms (GCM) 10K type strain sequencing project: providing services to taxonomists for standard genome sequencing and annotation.</title>
        <authorList>
            <consortium name="The Broad Institute Genomics Platform"/>
            <consortium name="The Broad Institute Genome Sequencing Center for Infectious Disease"/>
            <person name="Wu L."/>
            <person name="Ma J."/>
        </authorList>
    </citation>
    <scope>NUCLEOTIDE SEQUENCE [LARGE SCALE GENOMIC DNA]</scope>
    <source>
        <strain evidence="6 7">JCM 10303</strain>
    </source>
</reference>
<dbReference type="InterPro" id="IPR003018">
    <property type="entry name" value="GAF"/>
</dbReference>
<evidence type="ECO:0000259" key="5">
    <source>
        <dbReference type="PROSITE" id="PS50921"/>
    </source>
</evidence>
<protein>
    <submittedName>
        <fullName evidence="6">GAF and ANTAR domain-containing protein</fullName>
    </submittedName>
</protein>
<dbReference type="SMART" id="SM00065">
    <property type="entry name" value="GAF"/>
    <property type="match status" value="1"/>
</dbReference>
<dbReference type="PROSITE" id="PS50921">
    <property type="entry name" value="ANTAR"/>
    <property type="match status" value="1"/>
</dbReference>
<dbReference type="SUPFAM" id="SSF55781">
    <property type="entry name" value="GAF domain-like"/>
    <property type="match status" value="1"/>
</dbReference>
<keyword evidence="7" id="KW-1185">Reference proteome</keyword>
<keyword evidence="2" id="KW-0418">Kinase</keyword>
<dbReference type="SMART" id="SM01012">
    <property type="entry name" value="ANTAR"/>
    <property type="match status" value="1"/>
</dbReference>
<name>A0ABN1DKP1_SACER</name>
<dbReference type="InterPro" id="IPR036388">
    <property type="entry name" value="WH-like_DNA-bd_sf"/>
</dbReference>
<dbReference type="SUPFAM" id="SSF52172">
    <property type="entry name" value="CheY-like"/>
    <property type="match status" value="1"/>
</dbReference>
<feature type="domain" description="ANTAR" evidence="5">
    <location>
        <begin position="158"/>
        <end position="219"/>
    </location>
</feature>
<evidence type="ECO:0000256" key="1">
    <source>
        <dbReference type="ARBA" id="ARBA00022679"/>
    </source>
</evidence>
<organism evidence="6 7">
    <name type="scientific">Saccharopolyspora erythraea</name>
    <name type="common">Streptomyces erythraeus</name>
    <dbReference type="NCBI Taxonomy" id="1836"/>
    <lineage>
        <taxon>Bacteria</taxon>
        <taxon>Bacillati</taxon>
        <taxon>Actinomycetota</taxon>
        <taxon>Actinomycetes</taxon>
        <taxon>Pseudonocardiales</taxon>
        <taxon>Pseudonocardiaceae</taxon>
        <taxon>Saccharopolyspora</taxon>
    </lineage>
</organism>
<evidence type="ECO:0000313" key="6">
    <source>
        <dbReference type="EMBL" id="GAA0546096.1"/>
    </source>
</evidence>
<dbReference type="Pfam" id="PF13185">
    <property type="entry name" value="GAF_2"/>
    <property type="match status" value="1"/>
</dbReference>
<comment type="caution">
    <text evidence="6">The sequence shown here is derived from an EMBL/GenBank/DDBJ whole genome shotgun (WGS) entry which is preliminary data.</text>
</comment>
<gene>
    <name evidence="6" type="ORF">GCM10009533_51180</name>
</gene>
<evidence type="ECO:0000256" key="2">
    <source>
        <dbReference type="ARBA" id="ARBA00022777"/>
    </source>
</evidence>
<sequence length="228" mass="24674">MADKTDYYDLASAARRLGGTPDVEATLRAITQAAVATVPGADCAGISWVERRRVTAQAPTHELVAYCDQLQTKLGEGPCLQAIRSQDTVVVEDLTVDQRWPEFAAHAVERGVRSMLSFRLFVARETLGALNLYSCSPGRFGENARIVGELFAAHAAVVVSGKRREDQLSQALLTRDVIGQAKGILMERYGITAEQAFDRLIAASQAANMKLREVAAKLASREGPDLTA</sequence>
<keyword evidence="3" id="KW-0805">Transcription regulation</keyword>